<organism evidence="5 6">
    <name type="scientific">Moesziomyces aphidis</name>
    <name type="common">Pseudozyma aphidis</name>
    <dbReference type="NCBI Taxonomy" id="84754"/>
    <lineage>
        <taxon>Eukaryota</taxon>
        <taxon>Fungi</taxon>
        <taxon>Dikarya</taxon>
        <taxon>Basidiomycota</taxon>
        <taxon>Ustilaginomycotina</taxon>
        <taxon>Ustilaginomycetes</taxon>
        <taxon>Ustilaginales</taxon>
        <taxon>Ustilaginaceae</taxon>
        <taxon>Moesziomyces</taxon>
    </lineage>
</organism>
<evidence type="ECO:0000256" key="2">
    <source>
        <dbReference type="ARBA" id="ARBA00022980"/>
    </source>
</evidence>
<proteinExistence type="inferred from homology"/>
<accession>W3VIS6</accession>
<gene>
    <name evidence="5" type="ORF">PaG_04327</name>
</gene>
<evidence type="ECO:0000256" key="4">
    <source>
        <dbReference type="SAM" id="MobiDB-lite"/>
    </source>
</evidence>
<comment type="caution">
    <text evidence="5">The sequence shown here is derived from an EMBL/GenBank/DDBJ whole genome shotgun (WGS) entry which is preliminary data.</text>
</comment>
<dbReference type="PANTHER" id="PTHR12850">
    <property type="entry name" value="40S RIBOSOMAL PROTEIN S25"/>
    <property type="match status" value="1"/>
</dbReference>
<dbReference type="FunFam" id="3.30.63.20:FF:000001">
    <property type="entry name" value="40S ribosomal protein S25"/>
    <property type="match status" value="1"/>
</dbReference>
<keyword evidence="3" id="KW-0687">Ribonucleoprotein</keyword>
<dbReference type="Proteomes" id="UP000019462">
    <property type="component" value="Unassembled WGS sequence"/>
</dbReference>
<reference evidence="5 6" key="1">
    <citation type="journal article" date="2014" name="Genome Announc.">
        <title>Genome sequence of the basidiomycetous fungus Pseudozyma aphidis DSM70725, an efficient producer of biosurfactant mannosylerythritol lipids.</title>
        <authorList>
            <person name="Lorenz S."/>
            <person name="Guenther M."/>
            <person name="Grumaz C."/>
            <person name="Rupp S."/>
            <person name="Zibek S."/>
            <person name="Sohn K."/>
        </authorList>
    </citation>
    <scope>NUCLEOTIDE SEQUENCE [LARGE SCALE GENOMIC DNA]</scope>
    <source>
        <strain evidence="6">ATCC 32657 / CBS 517.83 / DSM 70725 / JCM 10318 / NBRC 10182 / NRRL Y-7954 / St-0401</strain>
    </source>
</reference>
<dbReference type="GO" id="GO:1990904">
    <property type="term" value="C:ribonucleoprotein complex"/>
    <property type="evidence" value="ECO:0007669"/>
    <property type="project" value="UniProtKB-KW"/>
</dbReference>
<comment type="similarity">
    <text evidence="1">Belongs to the eukaryotic ribosomal protein eS25 family.</text>
</comment>
<evidence type="ECO:0008006" key="7">
    <source>
        <dbReference type="Google" id="ProtNLM"/>
    </source>
</evidence>
<dbReference type="HOGENOM" id="CLU_1070077_0_0_1"/>
<evidence type="ECO:0000256" key="1">
    <source>
        <dbReference type="ARBA" id="ARBA00009106"/>
    </source>
</evidence>
<protein>
    <recommendedName>
        <fullName evidence="7">40S ribosomal protein S25</fullName>
    </recommendedName>
</protein>
<evidence type="ECO:0000313" key="6">
    <source>
        <dbReference type="Proteomes" id="UP000019462"/>
    </source>
</evidence>
<dbReference type="InterPro" id="IPR004977">
    <property type="entry name" value="Ribosomal_eS25"/>
</dbReference>
<feature type="region of interest" description="Disordered" evidence="4">
    <location>
        <begin position="67"/>
        <end position="87"/>
    </location>
</feature>
<evidence type="ECO:0000256" key="3">
    <source>
        <dbReference type="ARBA" id="ARBA00023274"/>
    </source>
</evidence>
<dbReference type="AlphaFoldDB" id="W3VIS6"/>
<name>W3VIS6_MOEAP</name>
<dbReference type="EMBL" id="AWNI01000015">
    <property type="protein sequence ID" value="ETS61573.1"/>
    <property type="molecule type" value="Genomic_DNA"/>
</dbReference>
<dbReference type="OrthoDB" id="10263513at2759"/>
<keyword evidence="2" id="KW-0689">Ribosomal protein</keyword>
<evidence type="ECO:0000313" key="5">
    <source>
        <dbReference type="EMBL" id="ETS61573.1"/>
    </source>
</evidence>
<dbReference type="GO" id="GO:0005840">
    <property type="term" value="C:ribosome"/>
    <property type="evidence" value="ECO:0007669"/>
    <property type="project" value="UniProtKB-KW"/>
</dbReference>
<sequence length="260" mass="28696">MTFRPGTGITSMHRPASLVSACRIAIRYLPLERIVQPHGVFRAGCSHPTHRSGGGFTWGHAPLQPLPTTMFSRRTPTRPLIRRPPRDWPHQHVLRTAHGDDTYARPSISAAASATSTSRLVDLKRIRVAVPAVIALSIMPPSKADPGAPHPVLRACSLQMPPKKAAIAAAASKSAKKKKWSKGKVKDKAQNMVVLDRPTYDRILKEVPTFKMISQSTLIDRMKISGSLARVAIRHLEREGQIKRLVHHHGQLVYTRASAE</sequence>
<keyword evidence="6" id="KW-1185">Reference proteome</keyword>
<dbReference type="Pfam" id="PF03297">
    <property type="entry name" value="Ribosomal_S25"/>
    <property type="match status" value="1"/>
</dbReference>
<dbReference type="Gene3D" id="3.30.63.20">
    <property type="match status" value="1"/>
</dbReference>